<dbReference type="SMART" id="SM00448">
    <property type="entry name" value="REC"/>
    <property type="match status" value="1"/>
</dbReference>
<dbReference type="InterPro" id="IPR003594">
    <property type="entry name" value="HATPase_dom"/>
</dbReference>
<dbReference type="EC" id="2.7.13.3" evidence="2"/>
<evidence type="ECO:0000256" key="1">
    <source>
        <dbReference type="ARBA" id="ARBA00000085"/>
    </source>
</evidence>
<dbReference type="RefSeq" id="WP_311365136.1">
    <property type="nucleotide sequence ID" value="NZ_JAVRIC010000013.1"/>
</dbReference>
<dbReference type="PANTHER" id="PTHR43547">
    <property type="entry name" value="TWO-COMPONENT HISTIDINE KINASE"/>
    <property type="match status" value="1"/>
</dbReference>
<dbReference type="CDD" id="cd19920">
    <property type="entry name" value="REC_PA4781-like"/>
    <property type="match status" value="1"/>
</dbReference>
<dbReference type="Pfam" id="PF00072">
    <property type="entry name" value="Response_reg"/>
    <property type="match status" value="1"/>
</dbReference>
<evidence type="ECO:0000256" key="2">
    <source>
        <dbReference type="ARBA" id="ARBA00012438"/>
    </source>
</evidence>
<proteinExistence type="predicted"/>
<evidence type="ECO:0000313" key="8">
    <source>
        <dbReference type="Proteomes" id="UP001254608"/>
    </source>
</evidence>
<dbReference type="InterPro" id="IPR005467">
    <property type="entry name" value="His_kinase_dom"/>
</dbReference>
<feature type="modified residue" description="4-aspartylphosphate" evidence="4">
    <location>
        <position position="57"/>
    </location>
</feature>
<dbReference type="Gene3D" id="1.10.287.130">
    <property type="match status" value="1"/>
</dbReference>
<keyword evidence="7" id="KW-0808">Transferase</keyword>
<dbReference type="SUPFAM" id="SSF47384">
    <property type="entry name" value="Homodimeric domain of signal transducing histidine kinase"/>
    <property type="match status" value="1"/>
</dbReference>
<dbReference type="PROSITE" id="PS50109">
    <property type="entry name" value="HIS_KIN"/>
    <property type="match status" value="1"/>
</dbReference>
<dbReference type="InterPro" id="IPR001789">
    <property type="entry name" value="Sig_transdc_resp-reg_receiver"/>
</dbReference>
<protein>
    <recommendedName>
        <fullName evidence="2">histidine kinase</fullName>
        <ecNumber evidence="2">2.7.13.3</ecNumber>
    </recommendedName>
</protein>
<dbReference type="PROSITE" id="PS50110">
    <property type="entry name" value="RESPONSE_REGULATORY"/>
    <property type="match status" value="1"/>
</dbReference>
<dbReference type="Pfam" id="PF02518">
    <property type="entry name" value="HATPase_c"/>
    <property type="match status" value="1"/>
</dbReference>
<dbReference type="InterPro" id="IPR036890">
    <property type="entry name" value="HATPase_C_sf"/>
</dbReference>
<evidence type="ECO:0000259" key="6">
    <source>
        <dbReference type="PROSITE" id="PS50110"/>
    </source>
</evidence>
<dbReference type="GO" id="GO:0016301">
    <property type="term" value="F:kinase activity"/>
    <property type="evidence" value="ECO:0007669"/>
    <property type="project" value="UniProtKB-KW"/>
</dbReference>
<dbReference type="InterPro" id="IPR004358">
    <property type="entry name" value="Sig_transdc_His_kin-like_C"/>
</dbReference>
<dbReference type="Gene3D" id="3.40.50.2300">
    <property type="match status" value="1"/>
</dbReference>
<dbReference type="SUPFAM" id="SSF52172">
    <property type="entry name" value="CheY-like"/>
    <property type="match status" value="1"/>
</dbReference>
<dbReference type="Proteomes" id="UP001254608">
    <property type="component" value="Unassembled WGS sequence"/>
</dbReference>
<comment type="catalytic activity">
    <reaction evidence="1">
        <text>ATP + protein L-histidine = ADP + protein N-phospho-L-histidine.</text>
        <dbReference type="EC" id="2.7.13.3"/>
    </reaction>
</comment>
<dbReference type="SMART" id="SM00387">
    <property type="entry name" value="HATPase_c"/>
    <property type="match status" value="1"/>
</dbReference>
<keyword evidence="3 4" id="KW-0597">Phosphoprotein</keyword>
<gene>
    <name evidence="7" type="ORF">RM530_10260</name>
</gene>
<feature type="domain" description="Response regulatory" evidence="6">
    <location>
        <begin position="8"/>
        <end position="124"/>
    </location>
</feature>
<dbReference type="SMART" id="SM00388">
    <property type="entry name" value="HisKA"/>
    <property type="match status" value="1"/>
</dbReference>
<dbReference type="InterPro" id="IPR003661">
    <property type="entry name" value="HisK_dim/P_dom"/>
</dbReference>
<feature type="domain" description="Histidine kinase" evidence="5">
    <location>
        <begin position="146"/>
        <end position="359"/>
    </location>
</feature>
<dbReference type="Pfam" id="PF00512">
    <property type="entry name" value="HisKA"/>
    <property type="match status" value="1"/>
</dbReference>
<dbReference type="Gene3D" id="3.30.565.10">
    <property type="entry name" value="Histidine kinase-like ATPase, C-terminal domain"/>
    <property type="match status" value="1"/>
</dbReference>
<keyword evidence="8" id="KW-1185">Reference proteome</keyword>
<name>A0ABU2WJF1_9GAMM</name>
<dbReference type="PRINTS" id="PR00344">
    <property type="entry name" value="BCTRLSENSOR"/>
</dbReference>
<evidence type="ECO:0000313" key="7">
    <source>
        <dbReference type="EMBL" id="MDT0497744.1"/>
    </source>
</evidence>
<dbReference type="InterPro" id="IPR036097">
    <property type="entry name" value="HisK_dim/P_sf"/>
</dbReference>
<accession>A0ABU2WJF1</accession>
<reference evidence="7 8" key="1">
    <citation type="submission" date="2023-09" db="EMBL/GenBank/DDBJ databases">
        <authorList>
            <person name="Rey-Velasco X."/>
        </authorList>
    </citation>
    <scope>NUCLEOTIDE SEQUENCE [LARGE SCALE GENOMIC DNA]</scope>
    <source>
        <strain evidence="7 8">W345</strain>
    </source>
</reference>
<dbReference type="EMBL" id="JAVRIC010000013">
    <property type="protein sequence ID" value="MDT0497744.1"/>
    <property type="molecule type" value="Genomic_DNA"/>
</dbReference>
<dbReference type="InterPro" id="IPR011006">
    <property type="entry name" value="CheY-like_superfamily"/>
</dbReference>
<evidence type="ECO:0000256" key="4">
    <source>
        <dbReference type="PROSITE-ProRule" id="PRU00169"/>
    </source>
</evidence>
<comment type="caution">
    <text evidence="7">The sequence shown here is derived from an EMBL/GenBank/DDBJ whole genome shotgun (WGS) entry which is preliminary data.</text>
</comment>
<dbReference type="PANTHER" id="PTHR43547:SF2">
    <property type="entry name" value="HYBRID SIGNAL TRANSDUCTION HISTIDINE KINASE C"/>
    <property type="match status" value="1"/>
</dbReference>
<evidence type="ECO:0000259" key="5">
    <source>
        <dbReference type="PROSITE" id="PS50109"/>
    </source>
</evidence>
<organism evidence="7 8">
    <name type="scientific">Banduia mediterranea</name>
    <dbReference type="NCBI Taxonomy" id="3075609"/>
    <lineage>
        <taxon>Bacteria</taxon>
        <taxon>Pseudomonadati</taxon>
        <taxon>Pseudomonadota</taxon>
        <taxon>Gammaproteobacteria</taxon>
        <taxon>Nevskiales</taxon>
        <taxon>Algiphilaceae</taxon>
        <taxon>Banduia</taxon>
    </lineage>
</organism>
<dbReference type="CDD" id="cd00082">
    <property type="entry name" value="HisKA"/>
    <property type="match status" value="1"/>
</dbReference>
<evidence type="ECO:0000256" key="3">
    <source>
        <dbReference type="ARBA" id="ARBA00022553"/>
    </source>
</evidence>
<dbReference type="SUPFAM" id="SSF55874">
    <property type="entry name" value="ATPase domain of HSP90 chaperone/DNA topoisomerase II/histidine kinase"/>
    <property type="match status" value="1"/>
</dbReference>
<keyword evidence="7" id="KW-0418">Kinase</keyword>
<sequence length="364" mass="40178">MKNADTTLILVVDDQPANVQAVAALLARDGYDVMPALSGEQALERSAKRLPSLVLLDMRMPRMDGFEVCARLREDPRTADVPVIFLTAAHERETLVEAFRKGAVDYVTKPFVAEELLARVRTHLELKRARDHLALLAQERADLTQIVAHDLKNPLAGILFALDMVERGGSELEEGVRNIRGSVDRCLSFIDSYLGRWANSREQRSVELAPMRFGAVLKASVRDLELNAQRRNMRIELAVEDDPEVIGNPTAVRHVIDNLLSNALRYAPKGTAIEVHCAVGRSGMTVVSVSDRGPGVPAERRPQLFKRYSRGDGSDTVQHSSGLGLAISKEEIERMNGHIWYSDRDGGGAVFSFVLPAAEGEPLR</sequence>